<dbReference type="Proteomes" id="UP001176517">
    <property type="component" value="Unassembled WGS sequence"/>
</dbReference>
<evidence type="ECO:0000313" key="2">
    <source>
        <dbReference type="Proteomes" id="UP001176517"/>
    </source>
</evidence>
<organism evidence="1 2">
    <name type="scientific">Tilletia horrida</name>
    <dbReference type="NCBI Taxonomy" id="155126"/>
    <lineage>
        <taxon>Eukaryota</taxon>
        <taxon>Fungi</taxon>
        <taxon>Dikarya</taxon>
        <taxon>Basidiomycota</taxon>
        <taxon>Ustilaginomycotina</taxon>
        <taxon>Exobasidiomycetes</taxon>
        <taxon>Tilletiales</taxon>
        <taxon>Tilletiaceae</taxon>
        <taxon>Tilletia</taxon>
    </lineage>
</organism>
<evidence type="ECO:0000313" key="1">
    <source>
        <dbReference type="EMBL" id="KAK0551537.1"/>
    </source>
</evidence>
<sequence length="275" mass="30346">MTSAANSSTRFLGSTMRLPSAPGAKRLLISRITQSHSIEAASLYDGRPAVIGTKDIYFGPTYGTVSNEECLSKAARKSADPTKRSRLQVDDPTFAVATDDVGLLHILDDFRVLTFRVATALFLDEYHDSIVAIWADDLEVEFVAHCRRPLLRPLMENASDEELFPDPYPSPSKMCTGIVTNYWCSVCDKDLGADWHKEPCDDPHCTTTTTQDEMPDAYELCTECEYDEIASFFSAAGYHQGPPRSSPNQNFLVGRQPTYSLSSNVDGDATCLPHA</sequence>
<gene>
    <name evidence="1" type="ORF">OC846_003252</name>
</gene>
<protein>
    <submittedName>
        <fullName evidence="1">Uncharacterized protein</fullName>
    </submittedName>
</protein>
<proteinExistence type="predicted"/>
<dbReference type="AlphaFoldDB" id="A0AAN6GPF5"/>
<dbReference type="EMBL" id="JAPDMZ010000075">
    <property type="protein sequence ID" value="KAK0551537.1"/>
    <property type="molecule type" value="Genomic_DNA"/>
</dbReference>
<reference evidence="1" key="1">
    <citation type="journal article" date="2023" name="PhytoFront">
        <title>Draft Genome Resources of Seven Strains of Tilletia horrida, Causal Agent of Kernel Smut of Rice.</title>
        <authorList>
            <person name="Khanal S."/>
            <person name="Antony Babu S."/>
            <person name="Zhou X.G."/>
        </authorList>
    </citation>
    <scope>NUCLEOTIDE SEQUENCE</scope>
    <source>
        <strain evidence="1">TX6</strain>
    </source>
</reference>
<name>A0AAN6GPF5_9BASI</name>
<comment type="caution">
    <text evidence="1">The sequence shown here is derived from an EMBL/GenBank/DDBJ whole genome shotgun (WGS) entry which is preliminary data.</text>
</comment>
<keyword evidence="2" id="KW-1185">Reference proteome</keyword>
<accession>A0AAN6GPF5</accession>